<feature type="domain" description="Histidine kinase" evidence="8">
    <location>
        <begin position="194"/>
        <end position="405"/>
    </location>
</feature>
<evidence type="ECO:0000259" key="8">
    <source>
        <dbReference type="PROSITE" id="PS50109"/>
    </source>
</evidence>
<dbReference type="EMBL" id="JARRAF010000013">
    <property type="protein sequence ID" value="MDK2124930.1"/>
    <property type="molecule type" value="Genomic_DNA"/>
</dbReference>
<dbReference type="InterPro" id="IPR005467">
    <property type="entry name" value="His_kinase_dom"/>
</dbReference>
<dbReference type="PRINTS" id="PR00344">
    <property type="entry name" value="BCTRLSENSOR"/>
</dbReference>
<dbReference type="PANTHER" id="PTHR44936">
    <property type="entry name" value="SENSOR PROTEIN CREC"/>
    <property type="match status" value="1"/>
</dbReference>
<keyword evidence="3" id="KW-0808">Transferase</keyword>
<evidence type="ECO:0000256" key="1">
    <source>
        <dbReference type="ARBA" id="ARBA00000085"/>
    </source>
</evidence>
<evidence type="ECO:0000256" key="2">
    <source>
        <dbReference type="ARBA" id="ARBA00012438"/>
    </source>
</evidence>
<dbReference type="Gene3D" id="1.10.287.130">
    <property type="match status" value="1"/>
</dbReference>
<keyword evidence="10" id="KW-1185">Reference proteome</keyword>
<keyword evidence="7" id="KW-0812">Transmembrane</keyword>
<protein>
    <recommendedName>
        <fullName evidence="2">histidine kinase</fullName>
        <ecNumber evidence="2">2.7.13.3</ecNumber>
    </recommendedName>
</protein>
<dbReference type="InterPro" id="IPR003594">
    <property type="entry name" value="HATPase_dom"/>
</dbReference>
<dbReference type="InterPro" id="IPR050980">
    <property type="entry name" value="2C_sensor_his_kinase"/>
</dbReference>
<keyword evidence="5" id="KW-0418">Kinase</keyword>
<keyword evidence="7" id="KW-0472">Membrane</keyword>
<dbReference type="SMART" id="SM00387">
    <property type="entry name" value="HATPase_c"/>
    <property type="match status" value="1"/>
</dbReference>
<dbReference type="InterPro" id="IPR036890">
    <property type="entry name" value="HATPase_C_sf"/>
</dbReference>
<keyword evidence="7" id="KW-1133">Transmembrane helix</keyword>
<dbReference type="PANTHER" id="PTHR44936:SF10">
    <property type="entry name" value="SENSOR PROTEIN RSTB"/>
    <property type="match status" value="1"/>
</dbReference>
<evidence type="ECO:0000256" key="5">
    <source>
        <dbReference type="ARBA" id="ARBA00022777"/>
    </source>
</evidence>
<evidence type="ECO:0000313" key="10">
    <source>
        <dbReference type="Proteomes" id="UP001172778"/>
    </source>
</evidence>
<evidence type="ECO:0000256" key="4">
    <source>
        <dbReference type="ARBA" id="ARBA00022741"/>
    </source>
</evidence>
<dbReference type="RefSeq" id="WP_284101242.1">
    <property type="nucleotide sequence ID" value="NZ_JARRAF010000013.1"/>
</dbReference>
<dbReference type="PROSITE" id="PS50109">
    <property type="entry name" value="HIS_KIN"/>
    <property type="match status" value="1"/>
</dbReference>
<dbReference type="Gene3D" id="3.30.565.10">
    <property type="entry name" value="Histidine kinase-like ATPase, C-terminal domain"/>
    <property type="match status" value="1"/>
</dbReference>
<name>A0ABT7E0G9_9NEIS</name>
<dbReference type="Pfam" id="PF02518">
    <property type="entry name" value="HATPase_c"/>
    <property type="match status" value="1"/>
</dbReference>
<dbReference type="Proteomes" id="UP001172778">
    <property type="component" value="Unassembled WGS sequence"/>
</dbReference>
<reference evidence="9" key="1">
    <citation type="submission" date="2023-03" db="EMBL/GenBank/DDBJ databases">
        <title>Chitinimonas shenzhenensis gen. nov., sp. nov., a novel member of family Burkholderiaceae isolated from activated sludge collected in Shen Zhen, China.</title>
        <authorList>
            <person name="Wang X."/>
        </authorList>
    </citation>
    <scope>NUCLEOTIDE SEQUENCE</scope>
    <source>
        <strain evidence="9">DQS-5</strain>
    </source>
</reference>
<dbReference type="SUPFAM" id="SSF55874">
    <property type="entry name" value="ATPase domain of HSP90 chaperone/DNA topoisomerase II/histidine kinase"/>
    <property type="match status" value="1"/>
</dbReference>
<dbReference type="InterPro" id="IPR004358">
    <property type="entry name" value="Sig_transdc_His_kin-like_C"/>
</dbReference>
<evidence type="ECO:0000256" key="7">
    <source>
        <dbReference type="SAM" id="Phobius"/>
    </source>
</evidence>
<evidence type="ECO:0000256" key="3">
    <source>
        <dbReference type="ARBA" id="ARBA00022679"/>
    </source>
</evidence>
<comment type="catalytic activity">
    <reaction evidence="1">
        <text>ATP + protein L-histidine = ADP + protein N-phospho-L-histidine.</text>
        <dbReference type="EC" id="2.7.13.3"/>
    </reaction>
</comment>
<organism evidence="9 10">
    <name type="scientific">Parachitinimonas caeni</name>
    <dbReference type="NCBI Taxonomy" id="3031301"/>
    <lineage>
        <taxon>Bacteria</taxon>
        <taxon>Pseudomonadati</taxon>
        <taxon>Pseudomonadota</taxon>
        <taxon>Betaproteobacteria</taxon>
        <taxon>Neisseriales</taxon>
        <taxon>Chitinibacteraceae</taxon>
        <taxon>Parachitinimonas</taxon>
    </lineage>
</organism>
<dbReference type="GO" id="GO:0005524">
    <property type="term" value="F:ATP binding"/>
    <property type="evidence" value="ECO:0007669"/>
    <property type="project" value="UniProtKB-KW"/>
</dbReference>
<dbReference type="EC" id="2.7.13.3" evidence="2"/>
<feature type="transmembrane region" description="Helical" evidence="7">
    <location>
        <begin position="37"/>
        <end position="59"/>
    </location>
</feature>
<evidence type="ECO:0000313" key="9">
    <source>
        <dbReference type="EMBL" id="MDK2124930.1"/>
    </source>
</evidence>
<sequence>MGSDHKQQTRRLRLQLLVATLGMMAASVLLSHSQDSLRLLVSGGLIGLTSLWAGGYALLRLQAPRMVERSSPAAPVTELQQSRLLQLESRLEHAPVALWQLSNGTPAPLNAAAYKLLAPGRANSPDVLLNLIAQTPGNQRHLISFESERGTERAILAATELVIAGQPETLLALMPIESELETETLTAWQQLVHVLTHEIMNSLTPIASLSRTAQELATECQGPATEDLDTALEAIARRASQLADFIAGYRSVSQLPAPILQPVALTPLFGRLAVLVQADWQQRQGSATFTVQPATLELQADPGQLEQALLNLLKNAADATRHLPNPAVEVSARLIRGGRLLIEIIDNGPGVPAGLESRIFTPFFSTKTGGLGVGLALVRNQIHGMGGTVRYAKRAAGGACFVLAF</sequence>
<keyword evidence="6 9" id="KW-0067">ATP-binding</keyword>
<feature type="transmembrane region" description="Helical" evidence="7">
    <location>
        <begin position="12"/>
        <end position="31"/>
    </location>
</feature>
<proteinExistence type="predicted"/>
<gene>
    <name evidence="9" type="ORF">PZA18_12820</name>
</gene>
<evidence type="ECO:0000256" key="6">
    <source>
        <dbReference type="ARBA" id="ARBA00022840"/>
    </source>
</evidence>
<accession>A0ABT7E0G9</accession>
<keyword evidence="4" id="KW-0547">Nucleotide-binding</keyword>
<comment type="caution">
    <text evidence="9">The sequence shown here is derived from an EMBL/GenBank/DDBJ whole genome shotgun (WGS) entry which is preliminary data.</text>
</comment>